<accession>A0A344UKJ3</accession>
<dbReference type="InterPro" id="IPR020476">
    <property type="entry name" value="Nudix_hydrolase"/>
</dbReference>
<dbReference type="GO" id="GO:0016462">
    <property type="term" value="F:pyrophosphatase activity"/>
    <property type="evidence" value="ECO:0007669"/>
    <property type="project" value="UniProtKB-ARBA"/>
</dbReference>
<sequence>MSEHGWERLGGEVAHDNGWFQVWKHRVRQPDGLAFDYFAAHHERPAAGILALKDGKALLIRQYRVLIGRETWAIPAGGVDAGEAPMAAAARELREESGYAARMLEPFVSFHPSCGSSDQRFEIFLARDSKLTGEDFDRNEVLERGWFSREQILDLIDAGKMSDGLSLTPILLAIARGLL</sequence>
<dbReference type="PRINTS" id="PR00502">
    <property type="entry name" value="NUDIXFAMILY"/>
</dbReference>
<evidence type="ECO:0000256" key="3">
    <source>
        <dbReference type="ARBA" id="ARBA00007275"/>
    </source>
</evidence>
<dbReference type="RefSeq" id="WP_114073830.1">
    <property type="nucleotide sequence ID" value="NZ_CP029554.1"/>
</dbReference>
<protein>
    <recommendedName>
        <fullName evidence="4">GDP-mannose pyrophosphatase</fullName>
    </recommendedName>
    <alternativeName>
        <fullName evidence="6">GDP-mannose hydrolase</fullName>
    </alternativeName>
    <alternativeName>
        <fullName evidence="7">GDPMK</fullName>
    </alternativeName>
</protein>
<dbReference type="EMBL" id="CP029554">
    <property type="protein sequence ID" value="AXE35791.1"/>
    <property type="molecule type" value="Genomic_DNA"/>
</dbReference>
<keyword evidence="5 8" id="KW-0378">Hydrolase</keyword>
<dbReference type="Gene3D" id="3.90.79.10">
    <property type="entry name" value="Nucleoside Triphosphate Pyrophosphohydrolase"/>
    <property type="match status" value="1"/>
</dbReference>
<dbReference type="PANTHER" id="PTHR11839:SF18">
    <property type="entry name" value="NUDIX HYDROLASE DOMAIN-CONTAINING PROTEIN"/>
    <property type="match status" value="1"/>
</dbReference>
<dbReference type="CDD" id="cd03424">
    <property type="entry name" value="NUDIX_ADPRase_Nudt5_UGPPase_Nudt14"/>
    <property type="match status" value="1"/>
</dbReference>
<proteinExistence type="inferred from homology"/>
<dbReference type="Proteomes" id="UP000252038">
    <property type="component" value="Chromosome"/>
</dbReference>
<gene>
    <name evidence="10" type="ORF">DK843_16655</name>
</gene>
<dbReference type="InterPro" id="IPR000086">
    <property type="entry name" value="NUDIX_hydrolase_dom"/>
</dbReference>
<evidence type="ECO:0000256" key="1">
    <source>
        <dbReference type="ARBA" id="ARBA00000847"/>
    </source>
</evidence>
<evidence type="ECO:0000256" key="8">
    <source>
        <dbReference type="RuleBase" id="RU003476"/>
    </source>
</evidence>
<dbReference type="GO" id="GO:0006753">
    <property type="term" value="P:nucleoside phosphate metabolic process"/>
    <property type="evidence" value="ECO:0007669"/>
    <property type="project" value="TreeGrafter"/>
</dbReference>
<evidence type="ECO:0000313" key="11">
    <source>
        <dbReference type="Proteomes" id="UP000252038"/>
    </source>
</evidence>
<dbReference type="PROSITE" id="PS00893">
    <property type="entry name" value="NUDIX_BOX"/>
    <property type="match status" value="1"/>
</dbReference>
<evidence type="ECO:0000256" key="6">
    <source>
        <dbReference type="ARBA" id="ARBA00032162"/>
    </source>
</evidence>
<comment type="similarity">
    <text evidence="3">Belongs to the Nudix hydrolase family. NudK subfamily.</text>
</comment>
<feature type="domain" description="Nudix hydrolase" evidence="9">
    <location>
        <begin position="42"/>
        <end position="169"/>
    </location>
</feature>
<dbReference type="InterPro" id="IPR020084">
    <property type="entry name" value="NUDIX_hydrolase_CS"/>
</dbReference>
<name>A0A344UKJ3_9NEIS</name>
<reference evidence="10 11" key="1">
    <citation type="submission" date="2018-05" db="EMBL/GenBank/DDBJ databases">
        <title>Genome sequencing, assembly and analysis of the novel insecticidal bacterium, Chromobacterium phragmitis.</title>
        <authorList>
            <person name="Sparks M.E."/>
            <person name="Blackburn M.B."/>
            <person name="Gundersen-Rindal D.E."/>
        </authorList>
    </citation>
    <scope>NUCLEOTIDE SEQUENCE [LARGE SCALE GENOMIC DNA]</scope>
    <source>
        <strain evidence="10">IIBBL 274-1</strain>
    </source>
</reference>
<dbReference type="GO" id="GO:0019693">
    <property type="term" value="P:ribose phosphate metabolic process"/>
    <property type="evidence" value="ECO:0007669"/>
    <property type="project" value="TreeGrafter"/>
</dbReference>
<dbReference type="PROSITE" id="PS51462">
    <property type="entry name" value="NUDIX"/>
    <property type="match status" value="1"/>
</dbReference>
<dbReference type="AlphaFoldDB" id="A0A344UKJ3"/>
<comment type="cofactor">
    <cofactor evidence="2">
        <name>Mg(2+)</name>
        <dbReference type="ChEBI" id="CHEBI:18420"/>
    </cofactor>
</comment>
<evidence type="ECO:0000256" key="5">
    <source>
        <dbReference type="ARBA" id="ARBA00022801"/>
    </source>
</evidence>
<evidence type="ECO:0000256" key="2">
    <source>
        <dbReference type="ARBA" id="ARBA00001946"/>
    </source>
</evidence>
<evidence type="ECO:0000256" key="4">
    <source>
        <dbReference type="ARBA" id="ARBA00016377"/>
    </source>
</evidence>
<comment type="catalytic activity">
    <reaction evidence="1">
        <text>GDP-alpha-D-mannose + H2O = alpha-D-mannose 1-phosphate + GMP + 2 H(+)</text>
        <dbReference type="Rhea" id="RHEA:27978"/>
        <dbReference type="ChEBI" id="CHEBI:15377"/>
        <dbReference type="ChEBI" id="CHEBI:15378"/>
        <dbReference type="ChEBI" id="CHEBI:57527"/>
        <dbReference type="ChEBI" id="CHEBI:58115"/>
        <dbReference type="ChEBI" id="CHEBI:58409"/>
    </reaction>
</comment>
<dbReference type="PANTHER" id="PTHR11839">
    <property type="entry name" value="UDP/ADP-SUGAR PYROPHOSPHATASE"/>
    <property type="match status" value="1"/>
</dbReference>
<dbReference type="InterPro" id="IPR015797">
    <property type="entry name" value="NUDIX_hydrolase-like_dom_sf"/>
</dbReference>
<dbReference type="Pfam" id="PF00293">
    <property type="entry name" value="NUDIX"/>
    <property type="match status" value="1"/>
</dbReference>
<dbReference type="SUPFAM" id="SSF55811">
    <property type="entry name" value="Nudix"/>
    <property type="match status" value="1"/>
</dbReference>
<evidence type="ECO:0000259" key="9">
    <source>
        <dbReference type="PROSITE" id="PS51462"/>
    </source>
</evidence>
<dbReference type="KEGG" id="chrb:DK843_16655"/>
<evidence type="ECO:0000256" key="7">
    <source>
        <dbReference type="ARBA" id="ARBA00032272"/>
    </source>
</evidence>
<evidence type="ECO:0000313" key="10">
    <source>
        <dbReference type="EMBL" id="AXE35791.1"/>
    </source>
</evidence>
<organism evidence="10 11">
    <name type="scientific">Chromobacterium phragmitis</name>
    <dbReference type="NCBI Taxonomy" id="2202141"/>
    <lineage>
        <taxon>Bacteria</taxon>
        <taxon>Pseudomonadati</taxon>
        <taxon>Pseudomonadota</taxon>
        <taxon>Betaproteobacteria</taxon>
        <taxon>Neisseriales</taxon>
        <taxon>Chromobacteriaceae</taxon>
        <taxon>Chromobacterium</taxon>
    </lineage>
</organism>